<dbReference type="Proteomes" id="UP001500582">
    <property type="component" value="Unassembled WGS sequence"/>
</dbReference>
<gene>
    <name evidence="8" type="ORF">GCM10023149_00420</name>
</gene>
<reference evidence="9" key="1">
    <citation type="journal article" date="2019" name="Int. J. Syst. Evol. Microbiol.">
        <title>The Global Catalogue of Microorganisms (GCM) 10K type strain sequencing project: providing services to taxonomists for standard genome sequencing and annotation.</title>
        <authorList>
            <consortium name="The Broad Institute Genomics Platform"/>
            <consortium name="The Broad Institute Genome Sequencing Center for Infectious Disease"/>
            <person name="Wu L."/>
            <person name="Ma J."/>
        </authorList>
    </citation>
    <scope>NUCLEOTIDE SEQUENCE [LARGE SCALE GENOMIC DNA]</scope>
    <source>
        <strain evidence="9">JCM 17705</strain>
    </source>
</reference>
<evidence type="ECO:0000313" key="9">
    <source>
        <dbReference type="Proteomes" id="UP001500582"/>
    </source>
</evidence>
<keyword evidence="4" id="KW-0119">Carbohydrate metabolism</keyword>
<dbReference type="EMBL" id="BAABFT010000001">
    <property type="protein sequence ID" value="GAA4306968.1"/>
    <property type="molecule type" value="Genomic_DNA"/>
</dbReference>
<protein>
    <submittedName>
        <fullName evidence="8">Glycoside hydrolase family 43 protein</fullName>
    </submittedName>
</protein>
<evidence type="ECO:0000313" key="8">
    <source>
        <dbReference type="EMBL" id="GAA4306968.1"/>
    </source>
</evidence>
<dbReference type="CDD" id="cd08991">
    <property type="entry name" value="GH43_HoAraf43-like"/>
    <property type="match status" value="1"/>
</dbReference>
<feature type="chain" id="PRO_5045510858" evidence="7">
    <location>
        <begin position="24"/>
        <end position="319"/>
    </location>
</feature>
<keyword evidence="5 6" id="KW-0326">Glycosidase</keyword>
<sequence length="319" mass="35714">MNKALNYCLAIISMLCVSINTKAQTAPDTLQMADPTIFLDKGVYYLYGTGSSKGFLVYSSTDLKTWKGPVGKRDGHALIKGESYGTEGFWAPQLFKHKSKYYMAYTANEHIAIAEGDSPLGPFTQKKFGSITEADKQIDPYIFKDTDGKLYLYHVRLKNGNRIYVSRMKADLSDIDSSTTKECIHSETGWENTASTPWTIAEGPTVLKHNGLYYLFYSANDYRNIDYAVGYATSKSPMGPWAKQKDSPILSRKVTGRNGTGHGDFFIDKAGNLNYVMHTHETNSKTGKRKTAIIKAKFTNDKPAKMIVDKSTFRFLLLD</sequence>
<evidence type="ECO:0000256" key="1">
    <source>
        <dbReference type="ARBA" id="ARBA00009865"/>
    </source>
</evidence>
<dbReference type="InterPro" id="IPR023296">
    <property type="entry name" value="Glyco_hydro_beta-prop_sf"/>
</dbReference>
<keyword evidence="9" id="KW-1185">Reference proteome</keyword>
<dbReference type="InterPro" id="IPR006710">
    <property type="entry name" value="Glyco_hydro_43"/>
</dbReference>
<dbReference type="RefSeq" id="WP_345208951.1">
    <property type="nucleotide sequence ID" value="NZ_BAABFT010000001.1"/>
</dbReference>
<accession>A0ABP8FM16</accession>
<comment type="caution">
    <text evidence="8">The sequence shown here is derived from an EMBL/GenBank/DDBJ whole genome shotgun (WGS) entry which is preliminary data.</text>
</comment>
<organism evidence="8 9">
    <name type="scientific">Mucilaginibacter gynuensis</name>
    <dbReference type="NCBI Taxonomy" id="1302236"/>
    <lineage>
        <taxon>Bacteria</taxon>
        <taxon>Pseudomonadati</taxon>
        <taxon>Bacteroidota</taxon>
        <taxon>Sphingobacteriia</taxon>
        <taxon>Sphingobacteriales</taxon>
        <taxon>Sphingobacteriaceae</taxon>
        <taxon>Mucilaginibacter</taxon>
    </lineage>
</organism>
<feature type="signal peptide" evidence="7">
    <location>
        <begin position="1"/>
        <end position="23"/>
    </location>
</feature>
<comment type="similarity">
    <text evidence="1 6">Belongs to the glycosyl hydrolase 43 family.</text>
</comment>
<dbReference type="SUPFAM" id="SSF75005">
    <property type="entry name" value="Arabinanase/levansucrase/invertase"/>
    <property type="match status" value="1"/>
</dbReference>
<dbReference type="PANTHER" id="PTHR43772">
    <property type="entry name" value="ENDO-1,4-BETA-XYLANASE"/>
    <property type="match status" value="1"/>
</dbReference>
<keyword evidence="2" id="KW-0624">Polysaccharide degradation</keyword>
<proteinExistence type="inferred from homology"/>
<dbReference type="PANTHER" id="PTHR43772:SF2">
    <property type="entry name" value="PUTATIVE (AFU_ORTHOLOGUE AFUA_2G04480)-RELATED"/>
    <property type="match status" value="1"/>
</dbReference>
<evidence type="ECO:0000256" key="4">
    <source>
        <dbReference type="ARBA" id="ARBA00023277"/>
    </source>
</evidence>
<keyword evidence="2" id="KW-0858">Xylan degradation</keyword>
<dbReference type="Gene3D" id="2.115.10.20">
    <property type="entry name" value="Glycosyl hydrolase domain, family 43"/>
    <property type="match status" value="1"/>
</dbReference>
<keyword evidence="3 6" id="KW-0378">Hydrolase</keyword>
<evidence type="ECO:0000256" key="3">
    <source>
        <dbReference type="ARBA" id="ARBA00022801"/>
    </source>
</evidence>
<dbReference type="Pfam" id="PF04616">
    <property type="entry name" value="Glyco_hydro_43"/>
    <property type="match status" value="1"/>
</dbReference>
<keyword evidence="7" id="KW-0732">Signal</keyword>
<name>A0ABP8FM16_9SPHI</name>
<dbReference type="InterPro" id="IPR052176">
    <property type="entry name" value="Glycosyl_Hydrlase_43_Enz"/>
</dbReference>
<evidence type="ECO:0000256" key="2">
    <source>
        <dbReference type="ARBA" id="ARBA00022651"/>
    </source>
</evidence>
<dbReference type="GO" id="GO:0016787">
    <property type="term" value="F:hydrolase activity"/>
    <property type="evidence" value="ECO:0007669"/>
    <property type="project" value="UniProtKB-KW"/>
</dbReference>
<evidence type="ECO:0000256" key="5">
    <source>
        <dbReference type="ARBA" id="ARBA00023295"/>
    </source>
</evidence>
<evidence type="ECO:0000256" key="6">
    <source>
        <dbReference type="RuleBase" id="RU361187"/>
    </source>
</evidence>
<evidence type="ECO:0000256" key="7">
    <source>
        <dbReference type="SAM" id="SignalP"/>
    </source>
</evidence>